<comment type="caution">
    <text evidence="1">The sequence shown here is derived from an EMBL/GenBank/DDBJ whole genome shotgun (WGS) entry which is preliminary data.</text>
</comment>
<reference evidence="1" key="2">
    <citation type="submission" date="2020-09" db="EMBL/GenBank/DDBJ databases">
        <authorList>
            <person name="Sun Q."/>
            <person name="Zhou Y."/>
        </authorList>
    </citation>
    <scope>NUCLEOTIDE SEQUENCE</scope>
    <source>
        <strain evidence="1">CGMCC 4.7278</strain>
    </source>
</reference>
<proteinExistence type="predicted"/>
<evidence type="ECO:0000313" key="1">
    <source>
        <dbReference type="EMBL" id="GGK69207.1"/>
    </source>
</evidence>
<keyword evidence="2" id="KW-1185">Reference proteome</keyword>
<protein>
    <submittedName>
        <fullName evidence="1">Uncharacterized protein</fullName>
    </submittedName>
</protein>
<name>A0A917QUW8_9NOCA</name>
<sequence length="156" mass="16841">MPKKTTVDRVKVVREMWPNDDFNALLDSDDLATAAAAVREIMQSLATATCVGRSRENSLPYAGDGYDLIGGLASATLSEQELLTNLEAWANNLATDATLRHADHRGETAEVSRAHASTTAYELSESLRAAAQHLAEATAALRTAHTKISPLYQDED</sequence>
<organism evidence="1 2">
    <name type="scientific">Nocardia camponoti</name>
    <dbReference type="NCBI Taxonomy" id="1616106"/>
    <lineage>
        <taxon>Bacteria</taxon>
        <taxon>Bacillati</taxon>
        <taxon>Actinomycetota</taxon>
        <taxon>Actinomycetes</taxon>
        <taxon>Mycobacteriales</taxon>
        <taxon>Nocardiaceae</taxon>
        <taxon>Nocardia</taxon>
    </lineage>
</organism>
<accession>A0A917QUW8</accession>
<dbReference type="AlphaFoldDB" id="A0A917QUW8"/>
<reference evidence="1" key="1">
    <citation type="journal article" date="2014" name="Int. J. Syst. Evol. Microbiol.">
        <title>Complete genome sequence of Corynebacterium casei LMG S-19264T (=DSM 44701T), isolated from a smear-ripened cheese.</title>
        <authorList>
            <consortium name="US DOE Joint Genome Institute (JGI-PGF)"/>
            <person name="Walter F."/>
            <person name="Albersmeier A."/>
            <person name="Kalinowski J."/>
            <person name="Ruckert C."/>
        </authorList>
    </citation>
    <scope>NUCLEOTIDE SEQUENCE</scope>
    <source>
        <strain evidence="1">CGMCC 4.7278</strain>
    </source>
</reference>
<evidence type="ECO:0000313" key="2">
    <source>
        <dbReference type="Proteomes" id="UP000612956"/>
    </source>
</evidence>
<dbReference type="RefSeq" id="WP_188831227.1">
    <property type="nucleotide sequence ID" value="NZ_BMMW01000007.1"/>
</dbReference>
<dbReference type="EMBL" id="BMMW01000007">
    <property type="protein sequence ID" value="GGK69207.1"/>
    <property type="molecule type" value="Genomic_DNA"/>
</dbReference>
<dbReference type="Proteomes" id="UP000612956">
    <property type="component" value="Unassembled WGS sequence"/>
</dbReference>
<gene>
    <name evidence="1" type="ORF">GCM10011591_46670</name>
</gene>